<organism evidence="1 2">
    <name type="scientific">Desmonostoc muscorum LEGE 12446</name>
    <dbReference type="NCBI Taxonomy" id="1828758"/>
    <lineage>
        <taxon>Bacteria</taxon>
        <taxon>Bacillati</taxon>
        <taxon>Cyanobacteriota</taxon>
        <taxon>Cyanophyceae</taxon>
        <taxon>Nostocales</taxon>
        <taxon>Nostocaceae</taxon>
        <taxon>Desmonostoc</taxon>
    </lineage>
</organism>
<dbReference type="Pfam" id="PF14218">
    <property type="entry name" value="COP23"/>
    <property type="match status" value="1"/>
</dbReference>
<proteinExistence type="predicted"/>
<dbReference type="EMBL" id="JADEXS010000821">
    <property type="protein sequence ID" value="MBE9027226.1"/>
    <property type="molecule type" value="Genomic_DNA"/>
</dbReference>
<evidence type="ECO:0000313" key="1">
    <source>
        <dbReference type="EMBL" id="MBE9027226.1"/>
    </source>
</evidence>
<accession>A0A8J7DEN9</accession>
<dbReference type="InterPro" id="IPR025478">
    <property type="entry name" value="COP23"/>
</dbReference>
<evidence type="ECO:0000313" key="2">
    <source>
        <dbReference type="Proteomes" id="UP000622533"/>
    </source>
</evidence>
<comment type="caution">
    <text evidence="1">The sequence shown here is derived from an EMBL/GenBank/DDBJ whole genome shotgun (WGS) entry which is preliminary data.</text>
</comment>
<dbReference type="Proteomes" id="UP000622533">
    <property type="component" value="Unassembled WGS sequence"/>
</dbReference>
<gene>
    <name evidence="1" type="ORF">IQ276_33870</name>
</gene>
<keyword evidence="2" id="KW-1185">Reference proteome</keyword>
<protein>
    <submittedName>
        <fullName evidence="1">Uncharacterized protein</fullName>
    </submittedName>
</protein>
<sequence length="182" mass="20504">MKVKLFEQRLIGIVIASLSAFTTTATMNEPSYAGGTTFYCGKSKGVPVTFARTQNRRNVPMIKWSSQDYFPKEWTNERRCKEVSRRFQRSYDNGTLKYIKTGTLRGETVVCAAANQNATCTDSTLLFTLKRGSNAKLTMRRLLNRRGLVAGNVLNETSEDTVNIDFDEFLNNATDELNSESN</sequence>
<name>A0A8J7DEN9_DESMC</name>
<reference evidence="1" key="1">
    <citation type="submission" date="2020-10" db="EMBL/GenBank/DDBJ databases">
        <authorList>
            <person name="Castelo-Branco R."/>
            <person name="Eusebio N."/>
            <person name="Adriana R."/>
            <person name="Vieira A."/>
            <person name="Brugerolle De Fraissinette N."/>
            <person name="Rezende De Castro R."/>
            <person name="Schneider M.P."/>
            <person name="Vasconcelos V."/>
            <person name="Leao P.N."/>
        </authorList>
    </citation>
    <scope>NUCLEOTIDE SEQUENCE</scope>
    <source>
        <strain evidence="1">LEGE 12446</strain>
    </source>
</reference>
<dbReference type="AlphaFoldDB" id="A0A8J7DEN9"/>